<dbReference type="Gene3D" id="3.40.50.720">
    <property type="entry name" value="NAD(P)-binding Rossmann-like Domain"/>
    <property type="match status" value="1"/>
</dbReference>
<evidence type="ECO:0000313" key="3">
    <source>
        <dbReference type="EMBL" id="MBN1572703.1"/>
    </source>
</evidence>
<reference evidence="3" key="2">
    <citation type="submission" date="2021-01" db="EMBL/GenBank/DDBJ databases">
        <authorList>
            <person name="Hahn C.R."/>
            <person name="Youssef N.H."/>
            <person name="Elshahed M."/>
        </authorList>
    </citation>
    <scope>NUCLEOTIDE SEQUENCE</scope>
    <source>
        <strain evidence="3">Zod_Metabat.24</strain>
    </source>
</reference>
<evidence type="ECO:0000256" key="2">
    <source>
        <dbReference type="ARBA" id="ARBA00023002"/>
    </source>
</evidence>
<gene>
    <name evidence="3" type="ORF">JW984_05835</name>
</gene>
<dbReference type="CDD" id="cd05233">
    <property type="entry name" value="SDR_c"/>
    <property type="match status" value="1"/>
</dbReference>
<comment type="caution">
    <text evidence="3">The sequence shown here is derived from an EMBL/GenBank/DDBJ whole genome shotgun (WGS) entry which is preliminary data.</text>
</comment>
<dbReference type="Pfam" id="PF13561">
    <property type="entry name" value="adh_short_C2"/>
    <property type="match status" value="1"/>
</dbReference>
<reference evidence="3" key="1">
    <citation type="journal article" date="2021" name="Environ. Microbiol.">
        <title>Genomic characterization of three novel Desulfobacterota classes expand the metabolic and phylogenetic diversity of the phylum.</title>
        <authorList>
            <person name="Murphy C.L."/>
            <person name="Biggerstaff J."/>
            <person name="Eichhorn A."/>
            <person name="Ewing E."/>
            <person name="Shahan R."/>
            <person name="Soriano D."/>
            <person name="Stewart S."/>
            <person name="VanMol K."/>
            <person name="Walker R."/>
            <person name="Walters P."/>
            <person name="Elshahed M.S."/>
            <person name="Youssef N.H."/>
        </authorList>
    </citation>
    <scope>NUCLEOTIDE SEQUENCE</scope>
    <source>
        <strain evidence="3">Zod_Metabat.24</strain>
    </source>
</reference>
<dbReference type="InterPro" id="IPR002347">
    <property type="entry name" value="SDR_fam"/>
</dbReference>
<evidence type="ECO:0000256" key="1">
    <source>
        <dbReference type="ARBA" id="ARBA00006484"/>
    </source>
</evidence>
<dbReference type="PROSITE" id="PS00061">
    <property type="entry name" value="ADH_SHORT"/>
    <property type="match status" value="1"/>
</dbReference>
<dbReference type="PANTHER" id="PTHR43180:SF66">
    <property type="entry name" value="SHORT-CHAIN DEHYDROGENASE_REDUCTASE FAMILY PROTEIN"/>
    <property type="match status" value="1"/>
</dbReference>
<dbReference type="GO" id="GO:0016491">
    <property type="term" value="F:oxidoreductase activity"/>
    <property type="evidence" value="ECO:0007669"/>
    <property type="project" value="UniProtKB-KW"/>
</dbReference>
<accession>A0A9D8PNS0</accession>
<dbReference type="InterPro" id="IPR036291">
    <property type="entry name" value="NAD(P)-bd_dom_sf"/>
</dbReference>
<evidence type="ECO:0000313" key="4">
    <source>
        <dbReference type="Proteomes" id="UP000809273"/>
    </source>
</evidence>
<dbReference type="PRINTS" id="PR00080">
    <property type="entry name" value="SDRFAMILY"/>
</dbReference>
<dbReference type="FunFam" id="3.40.50.720:FF:000084">
    <property type="entry name" value="Short-chain dehydrogenase reductase"/>
    <property type="match status" value="1"/>
</dbReference>
<keyword evidence="2" id="KW-0560">Oxidoreductase</keyword>
<proteinExistence type="inferred from homology"/>
<dbReference type="PRINTS" id="PR00081">
    <property type="entry name" value="GDHRDH"/>
</dbReference>
<dbReference type="AlphaFoldDB" id="A0A9D8PNS0"/>
<dbReference type="EMBL" id="JAFGIX010000027">
    <property type="protein sequence ID" value="MBN1572703.1"/>
    <property type="molecule type" value="Genomic_DNA"/>
</dbReference>
<comment type="similarity">
    <text evidence="1">Belongs to the short-chain dehydrogenases/reductases (SDR) family.</text>
</comment>
<dbReference type="InterPro" id="IPR020904">
    <property type="entry name" value="Sc_DH/Rdtase_CS"/>
</dbReference>
<protein>
    <submittedName>
        <fullName evidence="3">SDR family oxidoreductase</fullName>
    </submittedName>
</protein>
<sequence length="266" mass="27577">MFSLKDKVSVITGGASGLGKATAERFAKAGAKVVVADIQDGESVAKSAGGMYVKTDVSKEKEVKALMEKAAGKFGKIDIVINNAGIEGTTGMVTDIKEEDLDSGINVNLKGVLWGIKHAVPHMTVGGSIVNTASYAGAFGTPTYGIYVITKASIIALTKTAALELAPMGIRVNAICPSTMDTPMAYVEGAEIELKVSTMLQAIERLGTPEEAAALFHFLAAEESAFITGQAIMLDGGLSAGPALGMVGVLYEKAMGEPLDLESMKK</sequence>
<organism evidence="3 4">
    <name type="scientific">Candidatus Zymogenus saltonus</name>
    <dbReference type="NCBI Taxonomy" id="2844893"/>
    <lineage>
        <taxon>Bacteria</taxon>
        <taxon>Deltaproteobacteria</taxon>
        <taxon>Candidatus Zymogenia</taxon>
        <taxon>Candidatus Zymogeniales</taxon>
        <taxon>Candidatus Zymogenaceae</taxon>
        <taxon>Candidatus Zymogenus</taxon>
    </lineage>
</organism>
<dbReference type="PANTHER" id="PTHR43180">
    <property type="entry name" value="3-OXOACYL-(ACYL-CARRIER-PROTEIN) REDUCTASE (AFU_ORTHOLOGUE AFUA_6G11210)"/>
    <property type="match status" value="1"/>
</dbReference>
<name>A0A9D8PNS0_9DELT</name>
<dbReference type="Proteomes" id="UP000809273">
    <property type="component" value="Unassembled WGS sequence"/>
</dbReference>
<dbReference type="SUPFAM" id="SSF51735">
    <property type="entry name" value="NAD(P)-binding Rossmann-fold domains"/>
    <property type="match status" value="1"/>
</dbReference>